<comment type="subcellular location">
    <subcellularLocation>
        <location evidence="1">Cell membrane</location>
        <topology evidence="1">Multi-pass membrane protein</topology>
    </subcellularLocation>
</comment>
<feature type="transmembrane region" description="Helical" evidence="8">
    <location>
        <begin position="604"/>
        <end position="627"/>
    </location>
</feature>
<name>A0ABU7RWX0_9ACTN</name>
<feature type="transmembrane region" description="Helical" evidence="8">
    <location>
        <begin position="306"/>
        <end position="330"/>
    </location>
</feature>
<feature type="transmembrane region" description="Helical" evidence="8">
    <location>
        <begin position="536"/>
        <end position="558"/>
    </location>
</feature>
<evidence type="ECO:0000256" key="4">
    <source>
        <dbReference type="ARBA" id="ARBA00022692"/>
    </source>
</evidence>
<feature type="transmembrane region" description="Helical" evidence="8">
    <location>
        <begin position="204"/>
        <end position="221"/>
    </location>
</feature>
<comment type="similarity">
    <text evidence="2">Belongs to the resistance-nodulation-cell division (RND) (TC 2.A.6) family. MmpL subfamily.</text>
</comment>
<dbReference type="EMBL" id="JAZGQK010000017">
    <property type="protein sequence ID" value="MEE6261001.1"/>
    <property type="molecule type" value="Genomic_DNA"/>
</dbReference>
<feature type="region of interest" description="Disordered" evidence="7">
    <location>
        <begin position="345"/>
        <end position="373"/>
    </location>
</feature>
<evidence type="ECO:0000256" key="3">
    <source>
        <dbReference type="ARBA" id="ARBA00022475"/>
    </source>
</evidence>
<sequence>MFTWWGRAVVRLRWRVLGAALLLVAVGATWGVGVFGTLTGGGFDDPASESSRAAARIDAELGNQSADLILLYSSPTSTVDQPAFRDPVTATLDRLRQRPEIVKVTSWYDTQAPNLVAHDRHATYALVQLRGSGPDERSEAYDTVRPALDAPGVTTQAGGNVAFLAEANEQTAEDLTRAELLSLPILLVLLILIFRGLVAAATPLLVGGLAILGAFVLVRLLGTVTDISVFSINIITLIGLGMAVDYALFIVSRFREELAAGHPVPAAIAHTMGTAGRTVLVSGLTITTALASLLIFPQSFLRSMGLGGMAAVLVAMLASLTVLPALLAVLGTRINALAVRLPGRRRADRARPDGTDRARPATDRPGVPPATVGNSGGWARLARSVMRRPVLYLVGVVAVLAVLATPFFRMEAGGFDERVLPGDAPPRVVAERIQAEFPNGNVAPIAVLVSGADAGPTRGFADQLTRLPGVTGVEVTANQGRSTLLAVTYPGEPTGPVAEDVVRLVRDLPAPAGAEVLVGGRPAADLDMLDSLTSRLPLMAGIMAAATLVLLFLAFGSVLLPIKAVLMNLISIGASFGVVVWIFQDGHLADWLNFTPTGFIEPSNPILMLAVLFGLATDYEVFLLSRVREEWDRTGDNTHSVAAGLQYTGRIITAAALLLAVVVAGFATGGVVFIKLIGIGMIVAIAVDATLVRALLVPATMRLLGRWNWWAPGPLARIHRRYGIRESDGGPPAETQQPVLTGQR</sequence>
<evidence type="ECO:0000256" key="2">
    <source>
        <dbReference type="ARBA" id="ARBA00010157"/>
    </source>
</evidence>
<feature type="transmembrane region" description="Helical" evidence="8">
    <location>
        <begin position="227"/>
        <end position="249"/>
    </location>
</feature>
<keyword evidence="3" id="KW-1003">Cell membrane</keyword>
<evidence type="ECO:0000256" key="1">
    <source>
        <dbReference type="ARBA" id="ARBA00004651"/>
    </source>
</evidence>
<keyword evidence="4 8" id="KW-0812">Transmembrane</keyword>
<feature type="transmembrane region" description="Helical" evidence="8">
    <location>
        <begin position="647"/>
        <end position="667"/>
    </location>
</feature>
<gene>
    <name evidence="10" type="ORF">V1633_21185</name>
</gene>
<dbReference type="Gene3D" id="1.20.1640.10">
    <property type="entry name" value="Multidrug efflux transporter AcrB transmembrane domain"/>
    <property type="match status" value="2"/>
</dbReference>
<keyword evidence="6 8" id="KW-0472">Membrane</keyword>
<proteinExistence type="inferred from homology"/>
<dbReference type="InterPro" id="IPR000731">
    <property type="entry name" value="SSD"/>
</dbReference>
<keyword evidence="11" id="KW-1185">Reference proteome</keyword>
<organism evidence="10 11">
    <name type="scientific">Plantactinospora sonchi</name>
    <dbReference type="NCBI Taxonomy" id="1544735"/>
    <lineage>
        <taxon>Bacteria</taxon>
        <taxon>Bacillati</taxon>
        <taxon>Actinomycetota</taxon>
        <taxon>Actinomycetes</taxon>
        <taxon>Micromonosporales</taxon>
        <taxon>Micromonosporaceae</taxon>
        <taxon>Plantactinospora</taxon>
    </lineage>
</organism>
<feature type="transmembrane region" description="Helical" evidence="8">
    <location>
        <begin position="390"/>
        <end position="408"/>
    </location>
</feature>
<evidence type="ECO:0000256" key="7">
    <source>
        <dbReference type="SAM" id="MobiDB-lite"/>
    </source>
</evidence>
<dbReference type="RefSeq" id="WP_331216103.1">
    <property type="nucleotide sequence ID" value="NZ_JAZGQK010000017.1"/>
</dbReference>
<dbReference type="InterPro" id="IPR050545">
    <property type="entry name" value="Mycobact_MmpL"/>
</dbReference>
<feature type="transmembrane region" description="Helical" evidence="8">
    <location>
        <begin position="180"/>
        <end position="197"/>
    </location>
</feature>
<evidence type="ECO:0000256" key="5">
    <source>
        <dbReference type="ARBA" id="ARBA00022989"/>
    </source>
</evidence>
<reference evidence="10 11" key="1">
    <citation type="submission" date="2024-01" db="EMBL/GenBank/DDBJ databases">
        <title>Genome insights into Plantactinospora sonchi sp. nov.</title>
        <authorList>
            <person name="Wang L."/>
        </authorList>
    </citation>
    <scope>NUCLEOTIDE SEQUENCE [LARGE SCALE GENOMIC DNA]</scope>
    <source>
        <strain evidence="10 11">NEAU-QY2</strain>
    </source>
</reference>
<dbReference type="Pfam" id="PF03176">
    <property type="entry name" value="MMPL"/>
    <property type="match status" value="2"/>
</dbReference>
<comment type="caution">
    <text evidence="10">The sequence shown here is derived from an EMBL/GenBank/DDBJ whole genome shotgun (WGS) entry which is preliminary data.</text>
</comment>
<dbReference type="SUPFAM" id="SSF82866">
    <property type="entry name" value="Multidrug efflux transporter AcrB transmembrane domain"/>
    <property type="match status" value="2"/>
</dbReference>
<feature type="transmembrane region" description="Helical" evidence="8">
    <location>
        <begin position="673"/>
        <end position="696"/>
    </location>
</feature>
<evidence type="ECO:0000259" key="9">
    <source>
        <dbReference type="PROSITE" id="PS50156"/>
    </source>
</evidence>
<feature type="domain" description="SSD" evidence="9">
    <location>
        <begin position="200"/>
        <end position="329"/>
    </location>
</feature>
<dbReference type="PANTHER" id="PTHR33406:SF11">
    <property type="entry name" value="MEMBRANE PROTEIN SCO6666-RELATED"/>
    <property type="match status" value="1"/>
</dbReference>
<evidence type="ECO:0000313" key="11">
    <source>
        <dbReference type="Proteomes" id="UP001332243"/>
    </source>
</evidence>
<accession>A0ABU7RWX0</accession>
<evidence type="ECO:0000256" key="6">
    <source>
        <dbReference type="ARBA" id="ARBA00023136"/>
    </source>
</evidence>
<dbReference type="PROSITE" id="PS50156">
    <property type="entry name" value="SSD"/>
    <property type="match status" value="1"/>
</dbReference>
<keyword evidence="5 8" id="KW-1133">Transmembrane helix</keyword>
<protein>
    <submittedName>
        <fullName evidence="10">MMPL family transporter</fullName>
    </submittedName>
</protein>
<evidence type="ECO:0000313" key="10">
    <source>
        <dbReference type="EMBL" id="MEE6261001.1"/>
    </source>
</evidence>
<dbReference type="InterPro" id="IPR004869">
    <property type="entry name" value="MMPL_dom"/>
</dbReference>
<feature type="transmembrane region" description="Helical" evidence="8">
    <location>
        <begin position="565"/>
        <end position="584"/>
    </location>
</feature>
<dbReference type="Proteomes" id="UP001332243">
    <property type="component" value="Unassembled WGS sequence"/>
</dbReference>
<dbReference type="PANTHER" id="PTHR33406">
    <property type="entry name" value="MEMBRANE PROTEIN MJ1562-RELATED"/>
    <property type="match status" value="1"/>
</dbReference>
<feature type="compositionally biased region" description="Basic and acidic residues" evidence="7">
    <location>
        <begin position="349"/>
        <end position="362"/>
    </location>
</feature>
<feature type="transmembrane region" description="Helical" evidence="8">
    <location>
        <begin position="279"/>
        <end position="300"/>
    </location>
</feature>
<evidence type="ECO:0000256" key="8">
    <source>
        <dbReference type="SAM" id="Phobius"/>
    </source>
</evidence>